<proteinExistence type="inferred from homology"/>
<feature type="transmembrane region" description="Helical" evidence="9">
    <location>
        <begin position="190"/>
        <end position="211"/>
    </location>
</feature>
<evidence type="ECO:0000256" key="6">
    <source>
        <dbReference type="ARBA" id="ARBA00022989"/>
    </source>
</evidence>
<keyword evidence="4 9" id="KW-0812">Transmembrane</keyword>
<dbReference type="Proteomes" id="UP000011744">
    <property type="component" value="Unassembled WGS sequence"/>
</dbReference>
<dbReference type="CDD" id="cd06582">
    <property type="entry name" value="TM_PBP1_LivH_like"/>
    <property type="match status" value="1"/>
</dbReference>
<reference evidence="10 11" key="1">
    <citation type="journal article" date="2014" name="Genome Announc.">
        <title>Draft Genome Sequence of Magnetospirillum sp. Strain SO-1, a Freshwater Magnetotactic Bacterium Isolated from the Ol'khovka River, Russia.</title>
        <authorList>
            <person name="Grouzdev D.S."/>
            <person name="Dziuba M.V."/>
            <person name="Sukhacheva M.S."/>
            <person name="Mardanov A.V."/>
            <person name="Beletskiy A.V."/>
            <person name="Kuznetsov B.B."/>
            <person name="Skryabin K.G."/>
        </authorList>
    </citation>
    <scope>NUCLEOTIDE SEQUENCE [LARGE SCALE GENOMIC DNA]</scope>
    <source>
        <strain evidence="10 11">SO-1</strain>
    </source>
</reference>
<feature type="transmembrane region" description="Helical" evidence="9">
    <location>
        <begin position="142"/>
        <end position="162"/>
    </location>
</feature>
<evidence type="ECO:0000313" key="10">
    <source>
        <dbReference type="EMBL" id="EME68504.1"/>
    </source>
</evidence>
<feature type="transmembrane region" description="Helical" evidence="9">
    <location>
        <begin position="259"/>
        <end position="279"/>
    </location>
</feature>
<accession>M3A7P3</accession>
<dbReference type="AlphaFoldDB" id="M3A7P3"/>
<evidence type="ECO:0000256" key="2">
    <source>
        <dbReference type="ARBA" id="ARBA00022448"/>
    </source>
</evidence>
<feature type="transmembrane region" description="Helical" evidence="9">
    <location>
        <begin position="97"/>
        <end position="115"/>
    </location>
</feature>
<dbReference type="STRING" id="1244869.H261_18140"/>
<dbReference type="EMBL" id="AONQ01000063">
    <property type="protein sequence ID" value="EME68504.1"/>
    <property type="molecule type" value="Genomic_DNA"/>
</dbReference>
<evidence type="ECO:0000256" key="1">
    <source>
        <dbReference type="ARBA" id="ARBA00004651"/>
    </source>
</evidence>
<keyword evidence="7 9" id="KW-0472">Membrane</keyword>
<keyword evidence="2" id="KW-0813">Transport</keyword>
<gene>
    <name evidence="10" type="ORF">H261_18140</name>
</gene>
<protein>
    <submittedName>
        <fullName evidence="10">Branched chain amino acid ABC transporter</fullName>
    </submittedName>
</protein>
<evidence type="ECO:0000256" key="4">
    <source>
        <dbReference type="ARBA" id="ARBA00022692"/>
    </source>
</evidence>
<feature type="transmembrane region" description="Helical" evidence="9">
    <location>
        <begin position="62"/>
        <end position="85"/>
    </location>
</feature>
<feature type="transmembrane region" description="Helical" evidence="9">
    <location>
        <begin position="223"/>
        <end position="252"/>
    </location>
</feature>
<sequence>MDIWFFLIQVLNGIQYGLLLFLVASGLTLIFGIMGIINLAHGSFYMLGAYLTFWLLQSVDSLLLAIVLALPISAVVGYLIEALLVRVLYRRDHLDQVLLTYGLILIFNEAQRMLWGGDIHGVKVPAALNWSIPLTDSLSYPVYRIAISAVCAALAVGMYFVIQRTRFGMWIRAGASNRDMVAALGINVKLLFGAVFALGAVLAALSGAIAAPISSIGPGMGDTVLIICFVVVVIGGVGSIKGAFLGALLIGLADTFGKVLAPDFASFSVYAVMAVVLLLKPRGLFA</sequence>
<dbReference type="PANTHER" id="PTHR11795:SF442">
    <property type="entry name" value="ABC TRANSPORTER ATP-BINDING PROTEIN"/>
    <property type="match status" value="1"/>
</dbReference>
<comment type="caution">
    <text evidence="10">The sequence shown here is derived from an EMBL/GenBank/DDBJ whole genome shotgun (WGS) entry which is preliminary data.</text>
</comment>
<comment type="subcellular location">
    <subcellularLocation>
        <location evidence="1">Cell membrane</location>
        <topology evidence="1">Multi-pass membrane protein</topology>
    </subcellularLocation>
</comment>
<evidence type="ECO:0000313" key="11">
    <source>
        <dbReference type="Proteomes" id="UP000011744"/>
    </source>
</evidence>
<dbReference type="eggNOG" id="COG0559">
    <property type="taxonomic scope" value="Bacteria"/>
</dbReference>
<evidence type="ECO:0000256" key="5">
    <source>
        <dbReference type="ARBA" id="ARBA00022970"/>
    </source>
</evidence>
<evidence type="ECO:0000256" key="7">
    <source>
        <dbReference type="ARBA" id="ARBA00023136"/>
    </source>
</evidence>
<dbReference type="PATRIC" id="fig|1244869.3.peg.3628"/>
<dbReference type="RefSeq" id="WP_008620344.1">
    <property type="nucleotide sequence ID" value="NZ_AONQ01000063.1"/>
</dbReference>
<dbReference type="PANTHER" id="PTHR11795">
    <property type="entry name" value="BRANCHED-CHAIN AMINO ACID TRANSPORT SYSTEM PERMEASE PROTEIN LIVH"/>
    <property type="match status" value="1"/>
</dbReference>
<evidence type="ECO:0000256" key="8">
    <source>
        <dbReference type="ARBA" id="ARBA00037998"/>
    </source>
</evidence>
<dbReference type="OrthoDB" id="8126477at2"/>
<keyword evidence="5" id="KW-0029">Amino-acid transport</keyword>
<dbReference type="Pfam" id="PF02653">
    <property type="entry name" value="BPD_transp_2"/>
    <property type="match status" value="1"/>
</dbReference>
<dbReference type="GO" id="GO:0005886">
    <property type="term" value="C:plasma membrane"/>
    <property type="evidence" value="ECO:0007669"/>
    <property type="project" value="UniProtKB-SubCell"/>
</dbReference>
<dbReference type="GO" id="GO:0006865">
    <property type="term" value="P:amino acid transport"/>
    <property type="evidence" value="ECO:0007669"/>
    <property type="project" value="UniProtKB-KW"/>
</dbReference>
<dbReference type="GO" id="GO:0022857">
    <property type="term" value="F:transmembrane transporter activity"/>
    <property type="evidence" value="ECO:0007669"/>
    <property type="project" value="InterPro"/>
</dbReference>
<evidence type="ECO:0000256" key="3">
    <source>
        <dbReference type="ARBA" id="ARBA00022475"/>
    </source>
</evidence>
<evidence type="ECO:0000256" key="9">
    <source>
        <dbReference type="SAM" id="Phobius"/>
    </source>
</evidence>
<keyword evidence="6 9" id="KW-1133">Transmembrane helix</keyword>
<name>M3A7P3_9PROT</name>
<dbReference type="InterPro" id="IPR001851">
    <property type="entry name" value="ABC_transp_permease"/>
</dbReference>
<keyword evidence="3" id="KW-1003">Cell membrane</keyword>
<dbReference type="InterPro" id="IPR052157">
    <property type="entry name" value="BCAA_transport_permease"/>
</dbReference>
<organism evidence="10 11">
    <name type="scientific">Paramagnetospirillum caucaseum</name>
    <dbReference type="NCBI Taxonomy" id="1244869"/>
    <lineage>
        <taxon>Bacteria</taxon>
        <taxon>Pseudomonadati</taxon>
        <taxon>Pseudomonadota</taxon>
        <taxon>Alphaproteobacteria</taxon>
        <taxon>Rhodospirillales</taxon>
        <taxon>Magnetospirillaceae</taxon>
        <taxon>Paramagnetospirillum</taxon>
    </lineage>
</organism>
<comment type="similarity">
    <text evidence="8">Belongs to the binding-protein-dependent transport system permease family. LivHM subfamily.</text>
</comment>
<keyword evidence="11" id="KW-1185">Reference proteome</keyword>